<dbReference type="GO" id="GO:0006886">
    <property type="term" value="P:intracellular protein transport"/>
    <property type="evidence" value="ECO:0007669"/>
    <property type="project" value="InterPro"/>
</dbReference>
<dbReference type="Pfam" id="PF04811">
    <property type="entry name" value="Sec23_trunk"/>
    <property type="match status" value="1"/>
</dbReference>
<sequence length="659" mass="76086">MNISKTNSTTFHCLFKPFAEKLDFELEPNNDSIPISEKNNDSINPLKCDHCDAFFNQYSSIIQPSSLRCPFCEKITPIQSSFTKYATDTIHLSSYVLDKGIIPSSKSFLTVFVIDTICDKQELNALKENLIKNLENYSEKNGNNLNENMHLYALISTNSDGTIKIHYSNKKDSIVFSMDSFKTKYYSERFNFRYFIDKITMNNQLCYFQNIRDLIKELNSLEITSSITTRTKRPKRSFGLALFLATVLVTKLQCSQDTDWNNSMIISFLTGPCTKGPGKVLSRDYKINMRQFNNFNGNKNNSIISDLKSSKKFYDKLFRHSFGKVAHHLYISSLDQVGFLEMSSLYKDSACVQQFDTFTGSRFMICLKKNFELMRNDNVIYNLQMKTLKVPHITKLKLFNDKLLTTTLIPSSLTIPLEIITRDVSSNTSSEEPIIQFQITFEKNNRRYLKIVTIPLVMNNESKIQDNNNNNDDIGSLEIELYYFLKSLSFILLHSTNPLQLYKPNFLIENIHPAIVNQFNTLSFSSYYKYILNSPFFNSEGISPDERTFFINLCSNSNINMISKLLKPKLYNIENQGTRMVELNFDKESLILCKNKNENILVDGGNFIGIIRNSTDKVNPYDSILDKIRNERFPTPRVIHFTDGLSGPQDRYLKCKLVL</sequence>
<keyword evidence="11" id="KW-0653">Protein transport</keyword>
<evidence type="ECO:0000256" key="3">
    <source>
        <dbReference type="ARBA" id="ARBA00009210"/>
    </source>
</evidence>
<evidence type="ECO:0000256" key="5">
    <source>
        <dbReference type="ARBA" id="ARBA00022723"/>
    </source>
</evidence>
<dbReference type="eggNOG" id="KOG1986">
    <property type="taxonomic scope" value="Eukaryota"/>
</dbReference>
<reference evidence="15 16" key="1">
    <citation type="journal article" date="2011" name="Proc. Natl. Acad. Sci. U.S.A.">
        <title>Evolutionary erosion of yeast sex chromosomes by mating-type switching accidents.</title>
        <authorList>
            <person name="Gordon J.L."/>
            <person name="Armisen D."/>
            <person name="Proux-Wera E."/>
            <person name="Oheigeartaigh S.S."/>
            <person name="Byrne K.P."/>
            <person name="Wolfe K.H."/>
        </authorList>
    </citation>
    <scope>NUCLEOTIDE SEQUENCE [LARGE SCALE GENOMIC DNA]</scope>
    <source>
        <strain evidence="16">ATCC 10597 / BCRC 20456 / CBS 421 / NBRC 0211 / NRRL Y-12639</strain>
    </source>
</reference>
<keyword evidence="11" id="KW-0333">Golgi apparatus</keyword>
<dbReference type="GO" id="GO:0000139">
    <property type="term" value="C:Golgi membrane"/>
    <property type="evidence" value="ECO:0007669"/>
    <property type="project" value="UniProtKB-SubCell"/>
</dbReference>
<dbReference type="InterPro" id="IPR036174">
    <property type="entry name" value="Znf_Sec23_Sec24_sf"/>
</dbReference>
<keyword evidence="16" id="KW-1185">Reference proteome</keyword>
<evidence type="ECO:0000256" key="10">
    <source>
        <dbReference type="ARBA" id="ARBA00023329"/>
    </source>
</evidence>
<dbReference type="GO" id="GO:0005789">
    <property type="term" value="C:endoplasmic reticulum membrane"/>
    <property type="evidence" value="ECO:0007669"/>
    <property type="project" value="UniProtKB-SubCell"/>
</dbReference>
<comment type="similarity">
    <text evidence="3 11">Belongs to the SEC23/SEC24 family. SEC23 subfamily.</text>
</comment>
<dbReference type="HOGENOM" id="CLU_463922_0_0_1"/>
<evidence type="ECO:0000256" key="4">
    <source>
        <dbReference type="ARBA" id="ARBA00022490"/>
    </source>
</evidence>
<dbReference type="AlphaFoldDB" id="G0W7W6"/>
<comment type="subcellular location">
    <subcellularLocation>
        <location evidence="11">Cytoplasm</location>
    </subcellularLocation>
    <subcellularLocation>
        <location evidence="1 11">Cytoplasmic vesicle</location>
        <location evidence="1 11">COPII-coated vesicle membrane</location>
        <topology evidence="1 11">Peripheral membrane protein</topology>
        <orientation evidence="1 11">Cytoplasmic side</orientation>
    </subcellularLocation>
    <subcellularLocation>
        <location evidence="2 11">Endoplasmic reticulum membrane</location>
        <topology evidence="2 11">Peripheral membrane protein</topology>
        <orientation evidence="2 11">Cytoplasmic side</orientation>
    </subcellularLocation>
    <subcellularLocation>
        <location evidence="11">Golgi apparatus membrane</location>
        <topology evidence="11">Peripheral membrane protein</topology>
        <orientation evidence="11">Cytoplasmic side</orientation>
    </subcellularLocation>
</comment>
<evidence type="ECO:0000256" key="11">
    <source>
        <dbReference type="RuleBase" id="RU365030"/>
    </source>
</evidence>
<evidence type="ECO:0000313" key="16">
    <source>
        <dbReference type="Proteomes" id="UP000000689"/>
    </source>
</evidence>
<keyword evidence="12" id="KW-0175">Coiled coil</keyword>
<dbReference type="STRING" id="1071378.G0W7W6"/>
<keyword evidence="10 11" id="KW-0968">Cytoplasmic vesicle</keyword>
<evidence type="ECO:0000256" key="7">
    <source>
        <dbReference type="ARBA" id="ARBA00022833"/>
    </source>
</evidence>
<evidence type="ECO:0000256" key="8">
    <source>
        <dbReference type="ARBA" id="ARBA00022892"/>
    </source>
</evidence>
<keyword evidence="11" id="KW-0813">Transport</keyword>
<comment type="function">
    <text evidence="11">Component of the coat protein complex II (COPII) which promotes the formation of transport vesicles from the endoplasmic reticulum (ER). The coat has two main functions, the physical deformation of the endoplasmic reticulum membrane into vesicles and the selection of cargo molecules.</text>
</comment>
<keyword evidence="7 11" id="KW-0862">Zinc</keyword>
<dbReference type="Pfam" id="PF04810">
    <property type="entry name" value="zf-Sec23_Sec24"/>
    <property type="match status" value="1"/>
</dbReference>
<evidence type="ECO:0000256" key="6">
    <source>
        <dbReference type="ARBA" id="ARBA00022824"/>
    </source>
</evidence>
<dbReference type="KEGG" id="ndi:NDAI_0C02170"/>
<dbReference type="GO" id="GO:0070971">
    <property type="term" value="C:endoplasmic reticulum exit site"/>
    <property type="evidence" value="ECO:0007669"/>
    <property type="project" value="TreeGrafter"/>
</dbReference>
<evidence type="ECO:0000259" key="14">
    <source>
        <dbReference type="Pfam" id="PF04811"/>
    </source>
</evidence>
<feature type="domain" description="Zinc finger Sec23/Sec24-type" evidence="13">
    <location>
        <begin position="45"/>
        <end position="80"/>
    </location>
</feature>
<dbReference type="SUPFAM" id="SSF53300">
    <property type="entry name" value="vWA-like"/>
    <property type="match status" value="1"/>
</dbReference>
<dbReference type="SUPFAM" id="SSF82919">
    <property type="entry name" value="Zn-finger domain of Sec23/24"/>
    <property type="match status" value="1"/>
</dbReference>
<dbReference type="Gene3D" id="3.40.50.410">
    <property type="entry name" value="von Willebrand factor, type A domain"/>
    <property type="match status" value="1"/>
</dbReference>
<organism evidence="15 16">
    <name type="scientific">Naumovozyma dairenensis (strain ATCC 10597 / BCRC 20456 / CBS 421 / NBRC 0211 / NRRL Y-12639)</name>
    <name type="common">Saccharomyces dairenensis</name>
    <dbReference type="NCBI Taxonomy" id="1071378"/>
    <lineage>
        <taxon>Eukaryota</taxon>
        <taxon>Fungi</taxon>
        <taxon>Dikarya</taxon>
        <taxon>Ascomycota</taxon>
        <taxon>Saccharomycotina</taxon>
        <taxon>Saccharomycetes</taxon>
        <taxon>Saccharomycetales</taxon>
        <taxon>Saccharomycetaceae</taxon>
        <taxon>Naumovozyma</taxon>
    </lineage>
</organism>
<dbReference type="InterPro" id="IPR037364">
    <property type="entry name" value="Sec23"/>
</dbReference>
<evidence type="ECO:0000256" key="12">
    <source>
        <dbReference type="SAM" id="Coils"/>
    </source>
</evidence>
<dbReference type="Proteomes" id="UP000000689">
    <property type="component" value="Chromosome 3"/>
</dbReference>
<dbReference type="GO" id="GO:0008270">
    <property type="term" value="F:zinc ion binding"/>
    <property type="evidence" value="ECO:0007669"/>
    <property type="project" value="InterPro"/>
</dbReference>
<name>G0W7W6_NAUDC</name>
<dbReference type="InterPro" id="IPR006895">
    <property type="entry name" value="Znf_Sec23_Sec24"/>
</dbReference>
<dbReference type="InterPro" id="IPR006896">
    <property type="entry name" value="Sec23/24_trunk_dom"/>
</dbReference>
<dbReference type="PANTHER" id="PTHR11141">
    <property type="entry name" value="PROTEIN TRANSPORT PROTEIN SEC23"/>
    <property type="match status" value="1"/>
</dbReference>
<dbReference type="RefSeq" id="XP_003669120.1">
    <property type="nucleotide sequence ID" value="XM_003669072.1"/>
</dbReference>
<evidence type="ECO:0000256" key="9">
    <source>
        <dbReference type="ARBA" id="ARBA00023136"/>
    </source>
</evidence>
<dbReference type="PANTHER" id="PTHR11141:SF0">
    <property type="entry name" value="PROTEIN TRANSPORT PROTEIN SEC23"/>
    <property type="match status" value="1"/>
</dbReference>
<keyword evidence="6 11" id="KW-0256">Endoplasmic reticulum</keyword>
<feature type="coiled-coil region" evidence="12">
    <location>
        <begin position="120"/>
        <end position="147"/>
    </location>
</feature>
<accession>G0W7W6</accession>
<dbReference type="EMBL" id="HE580269">
    <property type="protein sequence ID" value="CCD23877.1"/>
    <property type="molecule type" value="Genomic_DNA"/>
</dbReference>
<keyword evidence="9 11" id="KW-0472">Membrane</keyword>
<protein>
    <recommendedName>
        <fullName evidence="11">Protein transport protein SEC23</fullName>
    </recommendedName>
</protein>
<dbReference type="Gene3D" id="2.30.30.380">
    <property type="entry name" value="Zn-finger domain of Sec23/24"/>
    <property type="match status" value="1"/>
</dbReference>
<proteinExistence type="inferred from homology"/>
<dbReference type="GO" id="GO:0005096">
    <property type="term" value="F:GTPase activator activity"/>
    <property type="evidence" value="ECO:0007669"/>
    <property type="project" value="TreeGrafter"/>
</dbReference>
<evidence type="ECO:0000256" key="1">
    <source>
        <dbReference type="ARBA" id="ARBA00004299"/>
    </source>
</evidence>
<dbReference type="GO" id="GO:0030127">
    <property type="term" value="C:COPII vesicle coat"/>
    <property type="evidence" value="ECO:0007669"/>
    <property type="project" value="InterPro"/>
</dbReference>
<evidence type="ECO:0000259" key="13">
    <source>
        <dbReference type="Pfam" id="PF04810"/>
    </source>
</evidence>
<feature type="domain" description="Sec23/Sec24 trunk" evidence="14">
    <location>
        <begin position="111"/>
        <end position="369"/>
    </location>
</feature>
<dbReference type="InterPro" id="IPR036465">
    <property type="entry name" value="vWFA_dom_sf"/>
</dbReference>
<evidence type="ECO:0000313" key="15">
    <source>
        <dbReference type="EMBL" id="CCD23877.1"/>
    </source>
</evidence>
<dbReference type="GO" id="GO:0090110">
    <property type="term" value="P:COPII-coated vesicle cargo loading"/>
    <property type="evidence" value="ECO:0007669"/>
    <property type="project" value="TreeGrafter"/>
</dbReference>
<dbReference type="OMA" id="IVIDTIC"/>
<gene>
    <name evidence="15" type="primary">NDAI0C02170</name>
    <name evidence="15" type="ordered locus">NDAI_0C02170</name>
</gene>
<keyword evidence="8 11" id="KW-0931">ER-Golgi transport</keyword>
<keyword evidence="4 11" id="KW-0963">Cytoplasm</keyword>
<dbReference type="OrthoDB" id="10256289at2759"/>
<keyword evidence="5 11" id="KW-0479">Metal-binding</keyword>
<evidence type="ECO:0000256" key="2">
    <source>
        <dbReference type="ARBA" id="ARBA00004397"/>
    </source>
</evidence>
<dbReference type="GeneID" id="11496631"/>